<dbReference type="EMBL" id="KV454428">
    <property type="protein sequence ID" value="ODQ80922.1"/>
    <property type="molecule type" value="Genomic_DNA"/>
</dbReference>
<dbReference type="GeneID" id="30146042"/>
<evidence type="ECO:0000313" key="2">
    <source>
        <dbReference type="Proteomes" id="UP000094336"/>
    </source>
</evidence>
<organism evidence="1 2">
    <name type="scientific">Babjeviella inositovora NRRL Y-12698</name>
    <dbReference type="NCBI Taxonomy" id="984486"/>
    <lineage>
        <taxon>Eukaryota</taxon>
        <taxon>Fungi</taxon>
        <taxon>Dikarya</taxon>
        <taxon>Ascomycota</taxon>
        <taxon>Saccharomycotina</taxon>
        <taxon>Pichiomycetes</taxon>
        <taxon>Serinales incertae sedis</taxon>
        <taxon>Babjeviella</taxon>
    </lineage>
</organism>
<dbReference type="Proteomes" id="UP000094336">
    <property type="component" value="Unassembled WGS sequence"/>
</dbReference>
<gene>
    <name evidence="1" type="ORF">BABINDRAFT_160360</name>
</gene>
<proteinExistence type="predicted"/>
<name>A0A1E3QV43_9ASCO</name>
<evidence type="ECO:0000313" key="1">
    <source>
        <dbReference type="EMBL" id="ODQ80922.1"/>
    </source>
</evidence>
<sequence length="197" mass="22041">MIHFGLSWAHPGRRIRTVCTHTPELFARRISYQDIYIHTSALITSCIPEPPTMLQSKSLSRLLTQSLSQSLLLVPSATTSASPLAISLITNEGELICSYFSPSAPPSPSVSPSEITTLLKDDLKIYAIFVMDAFKKQELTEFMELDIDSYTLLLRRISQDGLFTLMVIAKDFPKGFAITKLEKLNTVLKEGLKGFQW</sequence>
<protein>
    <submittedName>
        <fullName evidence="1">Uncharacterized protein</fullName>
    </submittedName>
</protein>
<dbReference type="RefSeq" id="XP_018986250.1">
    <property type="nucleotide sequence ID" value="XM_019128189.1"/>
</dbReference>
<accession>A0A1E3QV43</accession>
<dbReference type="AlphaFoldDB" id="A0A1E3QV43"/>
<keyword evidence="2" id="KW-1185">Reference proteome</keyword>
<dbReference type="OrthoDB" id="3980543at2759"/>
<reference evidence="2" key="1">
    <citation type="submission" date="2016-05" db="EMBL/GenBank/DDBJ databases">
        <title>Comparative genomics of biotechnologically important yeasts.</title>
        <authorList>
            <consortium name="DOE Joint Genome Institute"/>
            <person name="Riley R."/>
            <person name="Haridas S."/>
            <person name="Wolfe K.H."/>
            <person name="Lopes M.R."/>
            <person name="Hittinger C.T."/>
            <person name="Goker M."/>
            <person name="Salamov A."/>
            <person name="Wisecaver J."/>
            <person name="Long T.M."/>
            <person name="Aerts A.L."/>
            <person name="Barry K."/>
            <person name="Choi C."/>
            <person name="Clum A."/>
            <person name="Coughlan A.Y."/>
            <person name="Deshpande S."/>
            <person name="Douglass A.P."/>
            <person name="Hanson S.J."/>
            <person name="Klenk H.-P."/>
            <person name="Labutti K."/>
            <person name="Lapidus A."/>
            <person name="Lindquist E."/>
            <person name="Lipzen A."/>
            <person name="Meier-Kolthoff J.P."/>
            <person name="Ohm R.A."/>
            <person name="Otillar R.P."/>
            <person name="Pangilinan J."/>
            <person name="Peng Y."/>
            <person name="Rokas A."/>
            <person name="Rosa C.A."/>
            <person name="Scheuner C."/>
            <person name="Sibirny A.A."/>
            <person name="Slot J.C."/>
            <person name="Stielow J.B."/>
            <person name="Sun H."/>
            <person name="Kurtzman C.P."/>
            <person name="Blackwell M."/>
            <person name="Grigoriev I.V."/>
            <person name="Jeffries T.W."/>
        </authorList>
    </citation>
    <scope>NUCLEOTIDE SEQUENCE [LARGE SCALE GENOMIC DNA]</scope>
    <source>
        <strain evidence="2">NRRL Y-12698</strain>
    </source>
</reference>